<proteinExistence type="predicted"/>
<dbReference type="Pfam" id="PF08279">
    <property type="entry name" value="HTH_11"/>
    <property type="match status" value="1"/>
</dbReference>
<protein>
    <submittedName>
        <fullName evidence="3">WYL domain-containing protein</fullName>
    </submittedName>
</protein>
<reference evidence="3 4" key="1">
    <citation type="submission" date="2019-12" db="EMBL/GenBank/DDBJ databases">
        <title>Devosia maris sp. nov., isolated from the deep seawater.</title>
        <authorList>
            <person name="Liu Y."/>
        </authorList>
    </citation>
    <scope>NUCLEOTIDE SEQUENCE [LARGE SCALE GENOMIC DNA]</scope>
    <source>
        <strain evidence="3 4">L53-10-65</strain>
    </source>
</reference>
<evidence type="ECO:0000313" key="3">
    <source>
        <dbReference type="EMBL" id="MVT01013.1"/>
    </source>
</evidence>
<comment type="caution">
    <text evidence="3">The sequence shown here is derived from an EMBL/GenBank/DDBJ whole genome shotgun (WGS) entry which is preliminary data.</text>
</comment>
<dbReference type="AlphaFoldDB" id="A0A7X3FVN8"/>
<dbReference type="PROSITE" id="PS52050">
    <property type="entry name" value="WYL"/>
    <property type="match status" value="1"/>
</dbReference>
<evidence type="ECO:0000259" key="2">
    <source>
        <dbReference type="Pfam" id="PF13280"/>
    </source>
</evidence>
<feature type="domain" description="WYL" evidence="2">
    <location>
        <begin position="141"/>
        <end position="206"/>
    </location>
</feature>
<sequence length="233" mass="25880">MDMLSSRLKAEEPMAIGALAAEFGVSRSTLTRDIALLRDRGLPVDADRGRGGGVRVASTWGVGRLNLDYREAVDLLVSLAVAEQTRSPILMANLAPIRRKLMASFSANSRNRINQLKARILIGGPTSASVISTYVPPKPRVVEPLHEAFLTMQVAQITYSDGEGRRTKRVIEPQYLLLNYPVWYVLAYDPGRQAIRTFRCDRLQAPQQLGETFRLRGVADFRVGLESFDIIVP</sequence>
<dbReference type="InterPro" id="IPR013196">
    <property type="entry name" value="HTH_11"/>
</dbReference>
<dbReference type="SUPFAM" id="SSF46785">
    <property type="entry name" value="Winged helix' DNA-binding domain"/>
    <property type="match status" value="1"/>
</dbReference>
<accession>A0A7X3FVN8</accession>
<name>A0A7X3FVN8_9HYPH</name>
<dbReference type="Gene3D" id="1.10.10.10">
    <property type="entry name" value="Winged helix-like DNA-binding domain superfamily/Winged helix DNA-binding domain"/>
    <property type="match status" value="1"/>
</dbReference>
<dbReference type="Pfam" id="PF13280">
    <property type="entry name" value="WYL"/>
    <property type="match status" value="1"/>
</dbReference>
<feature type="domain" description="Helix-turn-helix type 11" evidence="1">
    <location>
        <begin position="8"/>
        <end position="51"/>
    </location>
</feature>
<evidence type="ECO:0000313" key="4">
    <source>
        <dbReference type="Proteomes" id="UP000438106"/>
    </source>
</evidence>
<dbReference type="Proteomes" id="UP000438106">
    <property type="component" value="Unassembled WGS sequence"/>
</dbReference>
<evidence type="ECO:0000259" key="1">
    <source>
        <dbReference type="Pfam" id="PF08279"/>
    </source>
</evidence>
<dbReference type="PANTHER" id="PTHR34580:SF1">
    <property type="entry name" value="PROTEIN PAFC"/>
    <property type="match status" value="1"/>
</dbReference>
<gene>
    <name evidence="3" type="ORF">GO014_18500</name>
</gene>
<organism evidence="3 4">
    <name type="scientific">Devosia marina</name>
    <dbReference type="NCBI Taxonomy" id="2683198"/>
    <lineage>
        <taxon>Bacteria</taxon>
        <taxon>Pseudomonadati</taxon>
        <taxon>Pseudomonadota</taxon>
        <taxon>Alphaproteobacteria</taxon>
        <taxon>Hyphomicrobiales</taxon>
        <taxon>Devosiaceae</taxon>
        <taxon>Devosia</taxon>
    </lineage>
</organism>
<dbReference type="InterPro" id="IPR051534">
    <property type="entry name" value="CBASS_pafABC_assoc_protein"/>
</dbReference>
<keyword evidence="4" id="KW-1185">Reference proteome</keyword>
<dbReference type="InterPro" id="IPR036388">
    <property type="entry name" value="WH-like_DNA-bd_sf"/>
</dbReference>
<dbReference type="InterPro" id="IPR036390">
    <property type="entry name" value="WH_DNA-bd_sf"/>
</dbReference>
<dbReference type="PANTHER" id="PTHR34580">
    <property type="match status" value="1"/>
</dbReference>
<dbReference type="InterPro" id="IPR026881">
    <property type="entry name" value="WYL_dom"/>
</dbReference>
<dbReference type="EMBL" id="WQRF01000013">
    <property type="protein sequence ID" value="MVT01013.1"/>
    <property type="molecule type" value="Genomic_DNA"/>
</dbReference>